<comment type="caution">
    <text evidence="2">The sequence shown here is derived from an EMBL/GenBank/DDBJ whole genome shotgun (WGS) entry which is preliminary data.</text>
</comment>
<keyword evidence="1" id="KW-0472">Membrane</keyword>
<keyword evidence="1" id="KW-0812">Transmembrane</keyword>
<accession>A0ABS0KY61</accession>
<evidence type="ECO:0000313" key="2">
    <source>
        <dbReference type="EMBL" id="MBG8552690.1"/>
    </source>
</evidence>
<proteinExistence type="predicted"/>
<keyword evidence="3" id="KW-1185">Reference proteome</keyword>
<dbReference type="Proteomes" id="UP000601099">
    <property type="component" value="Unassembled WGS sequence"/>
</dbReference>
<dbReference type="EMBL" id="JADWYK010000002">
    <property type="protein sequence ID" value="MBG8552690.1"/>
    <property type="molecule type" value="Genomic_DNA"/>
</dbReference>
<gene>
    <name evidence="2" type="ORF">I5L79_03980</name>
</gene>
<feature type="transmembrane region" description="Helical" evidence="1">
    <location>
        <begin position="46"/>
        <end position="68"/>
    </location>
</feature>
<organism evidence="2 3">
    <name type="scientific">Hymenobacter guriensis</name>
    <dbReference type="NCBI Taxonomy" id="2793065"/>
    <lineage>
        <taxon>Bacteria</taxon>
        <taxon>Pseudomonadati</taxon>
        <taxon>Bacteroidota</taxon>
        <taxon>Cytophagia</taxon>
        <taxon>Cytophagales</taxon>
        <taxon>Hymenobacteraceae</taxon>
        <taxon>Hymenobacter</taxon>
    </lineage>
</organism>
<name>A0ABS0KY61_9BACT</name>
<keyword evidence="1" id="KW-1133">Transmembrane helix</keyword>
<sequence>MLLQLFLSLLALLVAIGDITALAMLLSWQESTAAQPDHRYRLLTTVVPGVGALLLLLLGLLFGLFILWSPAGAAWAAQV</sequence>
<dbReference type="RefSeq" id="WP_196953741.1">
    <property type="nucleotide sequence ID" value="NZ_JADWYK010000002.1"/>
</dbReference>
<protein>
    <submittedName>
        <fullName evidence="2">Uncharacterized protein</fullName>
    </submittedName>
</protein>
<evidence type="ECO:0000256" key="1">
    <source>
        <dbReference type="SAM" id="Phobius"/>
    </source>
</evidence>
<reference evidence="2 3" key="1">
    <citation type="submission" date="2020-11" db="EMBL/GenBank/DDBJ databases">
        <title>Hymenobacter sp.</title>
        <authorList>
            <person name="Kim M.K."/>
        </authorList>
    </citation>
    <scope>NUCLEOTIDE SEQUENCE [LARGE SCALE GENOMIC DNA]</scope>
    <source>
        <strain evidence="2 3">BT594</strain>
    </source>
</reference>
<evidence type="ECO:0000313" key="3">
    <source>
        <dbReference type="Proteomes" id="UP000601099"/>
    </source>
</evidence>